<proteinExistence type="predicted"/>
<reference evidence="3 4" key="1">
    <citation type="submission" date="2019-02" db="EMBL/GenBank/DDBJ databases">
        <title>Deep-cultivation of Planctomycetes and their phenomic and genomic characterization uncovers novel biology.</title>
        <authorList>
            <person name="Wiegand S."/>
            <person name="Jogler M."/>
            <person name="Boedeker C."/>
            <person name="Pinto D."/>
            <person name="Vollmers J."/>
            <person name="Rivas-Marin E."/>
            <person name="Kohn T."/>
            <person name="Peeters S.H."/>
            <person name="Heuer A."/>
            <person name="Rast P."/>
            <person name="Oberbeckmann S."/>
            <person name="Bunk B."/>
            <person name="Jeske O."/>
            <person name="Meyerdierks A."/>
            <person name="Storesund J.E."/>
            <person name="Kallscheuer N."/>
            <person name="Luecker S."/>
            <person name="Lage O.M."/>
            <person name="Pohl T."/>
            <person name="Merkel B.J."/>
            <person name="Hornburger P."/>
            <person name="Mueller R.-W."/>
            <person name="Bruemmer F."/>
            <person name="Labrenz M."/>
            <person name="Spormann A.M."/>
            <person name="Op Den Camp H."/>
            <person name="Overmann J."/>
            <person name="Amann R."/>
            <person name="Jetten M.S.M."/>
            <person name="Mascher T."/>
            <person name="Medema M.H."/>
            <person name="Devos D.P."/>
            <person name="Kaster A.-K."/>
            <person name="Ovreas L."/>
            <person name="Rohde M."/>
            <person name="Galperin M.Y."/>
            <person name="Jogler C."/>
        </authorList>
    </citation>
    <scope>NUCLEOTIDE SEQUENCE [LARGE SCALE GENOMIC DNA]</scope>
    <source>
        <strain evidence="3 4">Pla108</strain>
    </source>
</reference>
<dbReference type="InterPro" id="IPR027558">
    <property type="entry name" value="Pre_pil_HX9DG_C"/>
</dbReference>
<dbReference type="EMBL" id="SJPR01000005">
    <property type="protein sequence ID" value="TWT95409.1"/>
    <property type="molecule type" value="Genomic_DNA"/>
</dbReference>
<dbReference type="InterPro" id="IPR045584">
    <property type="entry name" value="Pilin-like"/>
</dbReference>
<dbReference type="PROSITE" id="PS00409">
    <property type="entry name" value="PROKAR_NTER_METHYL"/>
    <property type="match status" value="1"/>
</dbReference>
<dbReference type="AlphaFoldDB" id="A0A5C6A7B9"/>
<keyword evidence="1" id="KW-0812">Transmembrane</keyword>
<dbReference type="NCBIfam" id="TIGR04294">
    <property type="entry name" value="pre_pil_HX9DG"/>
    <property type="match status" value="1"/>
</dbReference>
<dbReference type="PANTHER" id="PTHR30093:SF2">
    <property type="entry name" value="TYPE II SECRETION SYSTEM PROTEIN H"/>
    <property type="match status" value="1"/>
</dbReference>
<feature type="domain" description="DUF1559" evidence="2">
    <location>
        <begin position="37"/>
        <end position="310"/>
    </location>
</feature>
<evidence type="ECO:0000259" key="2">
    <source>
        <dbReference type="Pfam" id="PF07596"/>
    </source>
</evidence>
<protein>
    <recommendedName>
        <fullName evidence="2">DUF1559 domain-containing protein</fullName>
    </recommendedName>
</protein>
<comment type="caution">
    <text evidence="3">The sequence shown here is derived from an EMBL/GenBank/DDBJ whole genome shotgun (WGS) entry which is preliminary data.</text>
</comment>
<dbReference type="PANTHER" id="PTHR30093">
    <property type="entry name" value="GENERAL SECRETION PATHWAY PROTEIN G"/>
    <property type="match status" value="1"/>
</dbReference>
<dbReference type="InterPro" id="IPR012902">
    <property type="entry name" value="N_methyl_site"/>
</dbReference>
<dbReference type="Proteomes" id="UP000317421">
    <property type="component" value="Unassembled WGS sequence"/>
</dbReference>
<evidence type="ECO:0000313" key="3">
    <source>
        <dbReference type="EMBL" id="TWT95409.1"/>
    </source>
</evidence>
<dbReference type="InterPro" id="IPR011453">
    <property type="entry name" value="DUF1559"/>
</dbReference>
<dbReference type="Pfam" id="PF07596">
    <property type="entry name" value="SBP_bac_10"/>
    <property type="match status" value="1"/>
</dbReference>
<keyword evidence="1" id="KW-0472">Membrane</keyword>
<feature type="transmembrane region" description="Helical" evidence="1">
    <location>
        <begin position="12"/>
        <end position="33"/>
    </location>
</feature>
<evidence type="ECO:0000313" key="4">
    <source>
        <dbReference type="Proteomes" id="UP000317421"/>
    </source>
</evidence>
<accession>A0A5C6A7B9</accession>
<dbReference type="SUPFAM" id="SSF54523">
    <property type="entry name" value="Pili subunits"/>
    <property type="match status" value="1"/>
</dbReference>
<dbReference type="RefSeq" id="WP_146446247.1">
    <property type="nucleotide sequence ID" value="NZ_SJPR01000005.1"/>
</dbReference>
<evidence type="ECO:0000256" key="1">
    <source>
        <dbReference type="SAM" id="Phobius"/>
    </source>
</evidence>
<keyword evidence="1" id="KW-1133">Transmembrane helix</keyword>
<dbReference type="Gene3D" id="3.30.700.10">
    <property type="entry name" value="Glycoprotein, Type 4 Pilin"/>
    <property type="match status" value="1"/>
</dbReference>
<organism evidence="3 4">
    <name type="scientific">Botrimarina colliarenosi</name>
    <dbReference type="NCBI Taxonomy" id="2528001"/>
    <lineage>
        <taxon>Bacteria</taxon>
        <taxon>Pseudomonadati</taxon>
        <taxon>Planctomycetota</taxon>
        <taxon>Planctomycetia</taxon>
        <taxon>Pirellulales</taxon>
        <taxon>Lacipirellulaceae</taxon>
        <taxon>Botrimarina</taxon>
    </lineage>
</organism>
<dbReference type="NCBIfam" id="TIGR02532">
    <property type="entry name" value="IV_pilin_GFxxxE"/>
    <property type="match status" value="1"/>
</dbReference>
<keyword evidence="4" id="KW-1185">Reference proteome</keyword>
<sequence>MPSKTTPQRGSGFTLVELLVAAAILGVLMALLLPAVQSSRESARAASCKNHLRQLAVALASHEAALREFPVGAASAPYRTMGVSWIVATLPHLEEDALFDAYDRRSLHSGEVGLHVANRRVVAGKSLPVLRCPSSPLPAIDAYGVSQTLLAVPSYVGVAGAAGDDDRGDQRVSRCCLPQPDGWIGSGGMLPPGRAVALRELTDGASHTLLVAEQSDYVYSAAGYPYRIDGGLYQGWVAGTASPGVPPAYGGISPAYNITTVRHALNRREYELPGVLDNRGPNNPLVSPHPGVVQAALVDGSVRAIADTLAVDELRRLATRDDAGAPAFP</sequence>
<gene>
    <name evidence="3" type="ORF">Pla108_35570</name>
</gene>
<dbReference type="OrthoDB" id="280382at2"/>
<name>A0A5C6A7B9_9BACT</name>
<dbReference type="Pfam" id="PF07963">
    <property type="entry name" value="N_methyl"/>
    <property type="match status" value="1"/>
</dbReference>